<dbReference type="PANTHER" id="PTHR33603:SF1">
    <property type="entry name" value="RIBOSOMAL RNA LARGE SUBUNIT METHYLTRANSFERASE H"/>
    <property type="match status" value="1"/>
</dbReference>
<dbReference type="EC" id="2.1.1.177" evidence="5"/>
<comment type="function">
    <text evidence="5">Specifically methylates the pseudouridine at position 1915 (m3Psi1915) in 23S rRNA.</text>
</comment>
<comment type="catalytic activity">
    <reaction evidence="5">
        <text>pseudouridine(1915) in 23S rRNA + S-adenosyl-L-methionine = N(3)-methylpseudouridine(1915) in 23S rRNA + S-adenosyl-L-homocysteine + H(+)</text>
        <dbReference type="Rhea" id="RHEA:42752"/>
        <dbReference type="Rhea" id="RHEA-COMP:10221"/>
        <dbReference type="Rhea" id="RHEA-COMP:10222"/>
        <dbReference type="ChEBI" id="CHEBI:15378"/>
        <dbReference type="ChEBI" id="CHEBI:57856"/>
        <dbReference type="ChEBI" id="CHEBI:59789"/>
        <dbReference type="ChEBI" id="CHEBI:65314"/>
        <dbReference type="ChEBI" id="CHEBI:74486"/>
        <dbReference type="EC" id="2.1.1.177"/>
    </reaction>
</comment>
<feature type="binding site" evidence="5">
    <location>
        <begin position="124"/>
        <end position="129"/>
    </location>
    <ligand>
        <name>S-adenosyl-L-methionine</name>
        <dbReference type="ChEBI" id="CHEBI:59789"/>
    </ligand>
</feature>
<comment type="subunit">
    <text evidence="5">Homodimer.</text>
</comment>
<dbReference type="RefSeq" id="WP_136416552.1">
    <property type="nucleotide sequence ID" value="NZ_CP039396.1"/>
</dbReference>
<dbReference type="InterPro" id="IPR003742">
    <property type="entry name" value="RlmH-like"/>
</dbReference>
<dbReference type="NCBIfam" id="NF000990">
    <property type="entry name" value="PRK00103.2-4"/>
    <property type="match status" value="1"/>
</dbReference>
<evidence type="ECO:0000313" key="6">
    <source>
        <dbReference type="EMBL" id="QCD43224.1"/>
    </source>
</evidence>
<evidence type="ECO:0000256" key="3">
    <source>
        <dbReference type="ARBA" id="ARBA00022691"/>
    </source>
</evidence>
<dbReference type="SUPFAM" id="SSF75217">
    <property type="entry name" value="alpha/beta knot"/>
    <property type="match status" value="1"/>
</dbReference>
<organism evidence="6 7">
    <name type="scientific">Duncaniella dubosii</name>
    <dbReference type="NCBI Taxonomy" id="2518971"/>
    <lineage>
        <taxon>Bacteria</taxon>
        <taxon>Pseudomonadati</taxon>
        <taxon>Bacteroidota</taxon>
        <taxon>Bacteroidia</taxon>
        <taxon>Bacteroidales</taxon>
        <taxon>Muribaculaceae</taxon>
        <taxon>Duncaniella</taxon>
    </lineage>
</organism>
<dbReference type="KEGG" id="ddb:E7747_13605"/>
<dbReference type="GO" id="GO:0070038">
    <property type="term" value="F:rRNA (pseudouridine-N3-)-methyltransferase activity"/>
    <property type="evidence" value="ECO:0007669"/>
    <property type="project" value="UniProtKB-UniRule"/>
</dbReference>
<gene>
    <name evidence="5 6" type="primary">rlmH</name>
    <name evidence="6" type="ORF">E7747_13605</name>
</gene>
<feature type="binding site" evidence="5">
    <location>
        <position position="105"/>
    </location>
    <ligand>
        <name>S-adenosyl-L-methionine</name>
        <dbReference type="ChEBI" id="CHEBI:59789"/>
    </ligand>
</feature>
<comment type="subcellular location">
    <subcellularLocation>
        <location evidence="5">Cytoplasm</location>
    </subcellularLocation>
</comment>
<evidence type="ECO:0000256" key="2">
    <source>
        <dbReference type="ARBA" id="ARBA00022679"/>
    </source>
</evidence>
<evidence type="ECO:0000313" key="7">
    <source>
        <dbReference type="Proteomes" id="UP000297149"/>
    </source>
</evidence>
<dbReference type="Pfam" id="PF02590">
    <property type="entry name" value="SPOUT_MTase"/>
    <property type="match status" value="1"/>
</dbReference>
<keyword evidence="5" id="KW-0698">rRNA processing</keyword>
<protein>
    <recommendedName>
        <fullName evidence="5">Ribosomal RNA large subunit methyltransferase H</fullName>
        <ecNumber evidence="5">2.1.1.177</ecNumber>
    </recommendedName>
    <alternativeName>
        <fullName evidence="5">23S rRNA (pseudouridine1915-N3)-methyltransferase</fullName>
    </alternativeName>
    <alternativeName>
        <fullName evidence="5">23S rRNA m3Psi1915 methyltransferase</fullName>
    </alternativeName>
    <alternativeName>
        <fullName evidence="5">rRNA (pseudouridine-N3-)-methyltransferase RlmH</fullName>
    </alternativeName>
</protein>
<name>A0A4P7W585_9BACT</name>
<keyword evidence="7" id="KW-1185">Reference proteome</keyword>
<dbReference type="GO" id="GO:0005737">
    <property type="term" value="C:cytoplasm"/>
    <property type="evidence" value="ECO:0007669"/>
    <property type="project" value="UniProtKB-SubCell"/>
</dbReference>
<dbReference type="HAMAP" id="MF_00658">
    <property type="entry name" value="23SrRNA_methyltr_H"/>
    <property type="match status" value="1"/>
</dbReference>
<proteinExistence type="inferred from homology"/>
<dbReference type="CDD" id="cd18081">
    <property type="entry name" value="RlmH-like"/>
    <property type="match status" value="1"/>
</dbReference>
<dbReference type="InterPro" id="IPR029026">
    <property type="entry name" value="tRNA_m1G_MTases_N"/>
</dbReference>
<dbReference type="Gene3D" id="3.40.1280.10">
    <property type="match status" value="1"/>
</dbReference>
<dbReference type="PIRSF" id="PIRSF004505">
    <property type="entry name" value="MT_bac"/>
    <property type="match status" value="1"/>
</dbReference>
<keyword evidence="1 5" id="KW-0489">Methyltransferase</keyword>
<sequence length="157" mass="17882">MKIVIIAVGKTSTGYVACGVEEFLKRANRYVPTELIVIPDVKSSKALSEDAQKQQEGRSIIAALQPGDIVTLLDERGKELTSREFSSMIERRMVQGIKRLVFVIGGPYGFSNEVYERADSKLSLSRMTFTHEMVRLFFMEQIYRAMTIMRGEPYHHD</sequence>
<dbReference type="Proteomes" id="UP000297149">
    <property type="component" value="Chromosome"/>
</dbReference>
<reference evidence="7" key="1">
    <citation type="submission" date="2019-02" db="EMBL/GenBank/DDBJ databases">
        <title>Isolation and identification of novel species under the genus Muribaculum.</title>
        <authorList>
            <person name="Miyake S."/>
            <person name="Ding Y."/>
            <person name="Low A."/>
            <person name="Soh M."/>
            <person name="Seedorf H."/>
        </authorList>
    </citation>
    <scope>NUCLEOTIDE SEQUENCE [LARGE SCALE GENOMIC DNA]</scope>
    <source>
        <strain evidence="7">H5</strain>
    </source>
</reference>
<evidence type="ECO:0000256" key="4">
    <source>
        <dbReference type="ARBA" id="ARBA00038303"/>
    </source>
</evidence>
<dbReference type="InterPro" id="IPR029028">
    <property type="entry name" value="Alpha/beta_knot_MTases"/>
</dbReference>
<evidence type="ECO:0000256" key="1">
    <source>
        <dbReference type="ARBA" id="ARBA00022603"/>
    </source>
</evidence>
<keyword evidence="2 5" id="KW-0808">Transferase</keyword>
<feature type="binding site" evidence="5">
    <location>
        <position position="73"/>
    </location>
    <ligand>
        <name>S-adenosyl-L-methionine</name>
        <dbReference type="ChEBI" id="CHEBI:59789"/>
    </ligand>
</feature>
<dbReference type="EMBL" id="CP039396">
    <property type="protein sequence ID" value="QCD43224.1"/>
    <property type="molecule type" value="Genomic_DNA"/>
</dbReference>
<dbReference type="AlphaFoldDB" id="A0A4P7W585"/>
<keyword evidence="5" id="KW-0963">Cytoplasm</keyword>
<evidence type="ECO:0000256" key="5">
    <source>
        <dbReference type="HAMAP-Rule" id="MF_00658"/>
    </source>
</evidence>
<dbReference type="PANTHER" id="PTHR33603">
    <property type="entry name" value="METHYLTRANSFERASE"/>
    <property type="match status" value="1"/>
</dbReference>
<comment type="similarity">
    <text evidence="4 5">Belongs to the RNA methyltransferase RlmH family.</text>
</comment>
<accession>A0A4P7W585</accession>
<keyword evidence="3 5" id="KW-0949">S-adenosyl-L-methionine</keyword>